<dbReference type="PROSITE" id="PS01334">
    <property type="entry name" value="PYRASE_CYS"/>
    <property type="match status" value="1"/>
</dbReference>
<dbReference type="PRINTS" id="PR00706">
    <property type="entry name" value="PYROGLUPTASE"/>
</dbReference>
<keyword evidence="7 9" id="KW-0378">Hydrolase</keyword>
<reference evidence="12" key="1">
    <citation type="submission" date="2022-09" db="EMBL/GenBank/DDBJ databases">
        <title>The complete genome of Acidovorax sp. 5MLIR.</title>
        <authorList>
            <person name="Liu L."/>
            <person name="Yue J."/>
            <person name="Yang F."/>
            <person name="Yuan J."/>
            <person name="Li L."/>
        </authorList>
    </citation>
    <scope>NUCLEOTIDE SEQUENCE</scope>
    <source>
        <strain evidence="12">5MLIR</strain>
    </source>
</reference>
<feature type="active site" evidence="9 11">
    <location>
        <position position="150"/>
    </location>
</feature>
<evidence type="ECO:0000256" key="9">
    <source>
        <dbReference type="HAMAP-Rule" id="MF_00417"/>
    </source>
</evidence>
<dbReference type="PIRSF" id="PIRSF015592">
    <property type="entry name" value="Prld-crbxl_pptds"/>
    <property type="match status" value="1"/>
</dbReference>
<sequence>MSESLNILLTGFEPFERDTLNPSWEVARALDGWSLELEGRTARVHAVQLPCVFGASAEALREAMARLQPHLVVCMGLAGGRTEITPERVAINVDDARIPDNAGGQPIDEAIADGGPVAYWSTLPIKAIVRDMRAAGVPASVSNTAGSFVCNHVFYALMHALARDGQGVRGGFVHLPLLPQQAVHRPGLPSMALETQVEGMRQLLRTALTVQADVRETGGKLH</sequence>
<dbReference type="Pfam" id="PF01470">
    <property type="entry name" value="Peptidase_C15"/>
    <property type="match status" value="1"/>
</dbReference>
<dbReference type="NCBIfam" id="NF009676">
    <property type="entry name" value="PRK13197.1"/>
    <property type="match status" value="1"/>
</dbReference>
<dbReference type="InterPro" id="IPR000816">
    <property type="entry name" value="Peptidase_C15"/>
</dbReference>
<evidence type="ECO:0000256" key="1">
    <source>
        <dbReference type="ARBA" id="ARBA00001770"/>
    </source>
</evidence>
<dbReference type="PANTHER" id="PTHR23402:SF1">
    <property type="entry name" value="PYROGLUTAMYL-PEPTIDASE I"/>
    <property type="match status" value="1"/>
</dbReference>
<comment type="catalytic activity">
    <reaction evidence="1 9 10">
        <text>Release of an N-terminal pyroglutamyl group from a polypeptide, the second amino acid generally not being Pro.</text>
        <dbReference type="EC" id="3.4.19.3"/>
    </reaction>
</comment>
<evidence type="ECO:0000256" key="10">
    <source>
        <dbReference type="PROSITE-ProRule" id="PRU10076"/>
    </source>
</evidence>
<dbReference type="EC" id="3.4.19.3" evidence="9"/>
<comment type="subunit">
    <text evidence="9">Homotetramer.</text>
</comment>
<evidence type="ECO:0000313" key="12">
    <source>
        <dbReference type="EMBL" id="UYG51904.1"/>
    </source>
</evidence>
<gene>
    <name evidence="9 12" type="primary">pcp</name>
    <name evidence="12" type="ORF">M9799_01235</name>
</gene>
<name>A0ABY6GBR4_9BURK</name>
<evidence type="ECO:0000256" key="2">
    <source>
        <dbReference type="ARBA" id="ARBA00002280"/>
    </source>
</evidence>
<protein>
    <recommendedName>
        <fullName evidence="9">Pyrrolidone-carboxylate peptidase</fullName>
        <ecNumber evidence="9">3.4.19.3</ecNumber>
    </recommendedName>
    <alternativeName>
        <fullName evidence="9">5-oxoprolyl-peptidase</fullName>
    </alternativeName>
    <alternativeName>
        <fullName evidence="9">Pyroglutamyl-peptidase I</fullName>
        <shortName evidence="9">PGP-I</shortName>
        <shortName evidence="9">Pyrase</shortName>
    </alternativeName>
</protein>
<dbReference type="PROSITE" id="PS01333">
    <property type="entry name" value="PYRASE_GLU"/>
    <property type="match status" value="1"/>
</dbReference>
<proteinExistence type="inferred from homology"/>
<comment type="similarity">
    <text evidence="4 9">Belongs to the peptidase C15 family.</text>
</comment>
<organism evidence="12 13">
    <name type="scientific">Comamonas endophytica</name>
    <dbReference type="NCBI Taxonomy" id="2949090"/>
    <lineage>
        <taxon>Bacteria</taxon>
        <taxon>Pseudomonadati</taxon>
        <taxon>Pseudomonadota</taxon>
        <taxon>Betaproteobacteria</taxon>
        <taxon>Burkholderiales</taxon>
        <taxon>Comamonadaceae</taxon>
        <taxon>Comamonas</taxon>
    </lineage>
</organism>
<feature type="active site" evidence="9">
    <location>
        <position position="174"/>
    </location>
</feature>
<evidence type="ECO:0000256" key="7">
    <source>
        <dbReference type="ARBA" id="ARBA00022801"/>
    </source>
</evidence>
<dbReference type="Proteomes" id="UP001162800">
    <property type="component" value="Chromosome"/>
</dbReference>
<keyword evidence="8 9" id="KW-0788">Thiol protease</keyword>
<dbReference type="InterPro" id="IPR033694">
    <property type="entry name" value="PGPEP1_Cys_AS"/>
</dbReference>
<dbReference type="InterPro" id="IPR016125">
    <property type="entry name" value="Peptidase_C15-like"/>
</dbReference>
<evidence type="ECO:0000256" key="8">
    <source>
        <dbReference type="ARBA" id="ARBA00022807"/>
    </source>
</evidence>
<dbReference type="GO" id="GO:0016920">
    <property type="term" value="F:pyroglutamyl-peptidase activity"/>
    <property type="evidence" value="ECO:0007669"/>
    <property type="project" value="UniProtKB-EC"/>
</dbReference>
<dbReference type="SUPFAM" id="SSF53182">
    <property type="entry name" value="Pyrrolidone carboxyl peptidase (pyroglutamate aminopeptidase)"/>
    <property type="match status" value="1"/>
</dbReference>
<dbReference type="InterPro" id="IPR033693">
    <property type="entry name" value="PGPEP1_Glu_AS"/>
</dbReference>
<dbReference type="EMBL" id="CP106881">
    <property type="protein sequence ID" value="UYG51904.1"/>
    <property type="molecule type" value="Genomic_DNA"/>
</dbReference>
<dbReference type="InterPro" id="IPR029762">
    <property type="entry name" value="PGP-I_bact-type"/>
</dbReference>
<keyword evidence="5 9" id="KW-0963">Cytoplasm</keyword>
<evidence type="ECO:0000256" key="3">
    <source>
        <dbReference type="ARBA" id="ARBA00004496"/>
    </source>
</evidence>
<comment type="function">
    <text evidence="2 9">Removes 5-oxoproline from various penultimate amino acid residues except L-proline.</text>
</comment>
<keyword evidence="6 9" id="KW-0645">Protease</keyword>
<feature type="active site" evidence="9 10">
    <location>
        <position position="87"/>
    </location>
</feature>
<dbReference type="Gene3D" id="3.40.630.20">
    <property type="entry name" value="Peptidase C15, pyroglutamyl peptidase I-like"/>
    <property type="match status" value="1"/>
</dbReference>
<dbReference type="HAMAP" id="MF_00417">
    <property type="entry name" value="Pyrrolid_peptidase"/>
    <property type="match status" value="1"/>
</dbReference>
<dbReference type="RefSeq" id="WP_231042601.1">
    <property type="nucleotide sequence ID" value="NZ_CP106881.1"/>
</dbReference>
<evidence type="ECO:0000256" key="6">
    <source>
        <dbReference type="ARBA" id="ARBA00022670"/>
    </source>
</evidence>
<dbReference type="CDD" id="cd00501">
    <property type="entry name" value="Peptidase_C15"/>
    <property type="match status" value="1"/>
</dbReference>
<comment type="subcellular location">
    <subcellularLocation>
        <location evidence="3 9">Cytoplasm</location>
    </subcellularLocation>
</comment>
<accession>A0ABY6GBR4</accession>
<evidence type="ECO:0000313" key="13">
    <source>
        <dbReference type="Proteomes" id="UP001162800"/>
    </source>
</evidence>
<evidence type="ECO:0000256" key="11">
    <source>
        <dbReference type="PROSITE-ProRule" id="PRU10077"/>
    </source>
</evidence>
<dbReference type="NCBIfam" id="TIGR00504">
    <property type="entry name" value="pyro_pdase"/>
    <property type="match status" value="1"/>
</dbReference>
<keyword evidence="13" id="KW-1185">Reference proteome</keyword>
<dbReference type="PANTHER" id="PTHR23402">
    <property type="entry name" value="PROTEASE FAMILY C15 PYROGLUTAMYL-PEPTIDASE I-RELATED"/>
    <property type="match status" value="1"/>
</dbReference>
<dbReference type="InterPro" id="IPR036440">
    <property type="entry name" value="Peptidase_C15-like_sf"/>
</dbReference>
<evidence type="ECO:0000256" key="4">
    <source>
        <dbReference type="ARBA" id="ARBA00006641"/>
    </source>
</evidence>
<evidence type="ECO:0000256" key="5">
    <source>
        <dbReference type="ARBA" id="ARBA00022490"/>
    </source>
</evidence>